<evidence type="ECO:0000256" key="5">
    <source>
        <dbReference type="ARBA" id="ARBA00022847"/>
    </source>
</evidence>
<keyword evidence="4 9" id="KW-0812">Transmembrane</keyword>
<dbReference type="GO" id="GO:0015141">
    <property type="term" value="F:succinate transmembrane transporter activity"/>
    <property type="evidence" value="ECO:0007669"/>
    <property type="project" value="TreeGrafter"/>
</dbReference>
<comment type="subcellular location">
    <subcellularLocation>
        <location evidence="1">Cell membrane</location>
        <topology evidence="1">Multi-pass membrane protein</topology>
    </subcellularLocation>
</comment>
<reference evidence="10" key="1">
    <citation type="submission" date="2023-02" db="EMBL/GenBank/DDBJ databases">
        <title>Nocardiopsis ansamitocini NBRC 112285.</title>
        <authorList>
            <person name="Ichikawa N."/>
            <person name="Sato H."/>
            <person name="Tonouchi N."/>
        </authorList>
    </citation>
    <scope>NUCLEOTIDE SEQUENCE</scope>
    <source>
        <strain evidence="10">NBRC 112285</strain>
    </source>
</reference>
<keyword evidence="7 9" id="KW-0472">Membrane</keyword>
<dbReference type="InterPro" id="IPR001991">
    <property type="entry name" value="Na-dicarboxylate_symporter"/>
</dbReference>
<keyword evidence="6 9" id="KW-1133">Transmembrane helix</keyword>
<organism evidence="10 11">
    <name type="scientific">Nocardiopsis ansamitocini</name>
    <dbReference type="NCBI Taxonomy" id="1670832"/>
    <lineage>
        <taxon>Bacteria</taxon>
        <taxon>Bacillati</taxon>
        <taxon>Actinomycetota</taxon>
        <taxon>Actinomycetes</taxon>
        <taxon>Streptosporangiales</taxon>
        <taxon>Nocardiopsidaceae</taxon>
        <taxon>Nocardiopsis</taxon>
    </lineage>
</organism>
<feature type="transmembrane region" description="Helical" evidence="9">
    <location>
        <begin position="69"/>
        <end position="89"/>
    </location>
</feature>
<dbReference type="PANTHER" id="PTHR42865:SF1">
    <property type="entry name" value="AEROBIC C4-DICARBOXYLATE TRANSPORT PROTEIN"/>
    <property type="match status" value="1"/>
</dbReference>
<feature type="region of interest" description="Disordered" evidence="8">
    <location>
        <begin position="1"/>
        <end position="21"/>
    </location>
</feature>
<accession>A0A9W6UHQ9</accession>
<feature type="transmembrane region" description="Helical" evidence="9">
    <location>
        <begin position="242"/>
        <end position="264"/>
    </location>
</feature>
<keyword evidence="5" id="KW-0769">Symport</keyword>
<dbReference type="Proteomes" id="UP001165092">
    <property type="component" value="Unassembled WGS sequence"/>
</dbReference>
<gene>
    <name evidence="10" type="primary">dctA-1</name>
    <name evidence="10" type="ORF">Nans01_34920</name>
</gene>
<proteinExistence type="predicted"/>
<dbReference type="PROSITE" id="PS00714">
    <property type="entry name" value="NA_DICARBOXYL_SYMP_2"/>
    <property type="match status" value="1"/>
</dbReference>
<evidence type="ECO:0000256" key="8">
    <source>
        <dbReference type="SAM" id="MobiDB-lite"/>
    </source>
</evidence>
<dbReference type="PRINTS" id="PR00173">
    <property type="entry name" value="EDTRNSPORT"/>
</dbReference>
<comment type="caution">
    <text evidence="10">The sequence shown here is derived from an EMBL/GenBank/DDBJ whole genome shotgun (WGS) entry which is preliminary data.</text>
</comment>
<dbReference type="GO" id="GO:0005886">
    <property type="term" value="C:plasma membrane"/>
    <property type="evidence" value="ECO:0007669"/>
    <property type="project" value="UniProtKB-SubCell"/>
</dbReference>
<dbReference type="InterPro" id="IPR018107">
    <property type="entry name" value="Na-dicarboxylate_symporter_CS"/>
</dbReference>
<evidence type="ECO:0000313" key="10">
    <source>
        <dbReference type="EMBL" id="GLU49141.1"/>
    </source>
</evidence>
<keyword evidence="3" id="KW-1003">Cell membrane</keyword>
<dbReference type="Gene3D" id="1.10.3860.10">
    <property type="entry name" value="Sodium:dicarboxylate symporter"/>
    <property type="match status" value="1"/>
</dbReference>
<dbReference type="EMBL" id="BSQG01000006">
    <property type="protein sequence ID" value="GLU49141.1"/>
    <property type="molecule type" value="Genomic_DNA"/>
</dbReference>
<feature type="transmembrane region" description="Helical" evidence="9">
    <location>
        <begin position="372"/>
        <end position="396"/>
    </location>
</feature>
<dbReference type="InterPro" id="IPR036458">
    <property type="entry name" value="Na:dicarbo_symporter_sf"/>
</dbReference>
<feature type="region of interest" description="Disordered" evidence="8">
    <location>
        <begin position="455"/>
        <end position="506"/>
    </location>
</feature>
<dbReference type="GO" id="GO:0015366">
    <property type="term" value="F:malate:proton symporter activity"/>
    <property type="evidence" value="ECO:0007669"/>
    <property type="project" value="TreeGrafter"/>
</dbReference>
<sequence length="506" mass="52857">MSALGQAAPSPEGPDTGSAKPARRKRIYHQLYFWVLVAIALGITFGLTFPEQAAQTKWLADFFIKLVKVVIAPTIFCTVVVGIANLGNLARAGGLALKTVLYFNVTTVFALGIGLVTINLLQPGVGLNITLDESAAAGTIQQVQETGGEGLTGFLLSLIPTTFFSAFTEGQLIQVLVLAILVACALSMMGERGKPAIRALDTMSHIMFGVIKIVMYAAPIGAFGGMAFTVGEYGEQVLGSLAYFMLSFYITCILFIGLVLGAVCRMTGFSLLKYIRFIRDELLIVLGTSSSESVLPRMLVKLEAAGAKKSVVGLTIPTGYSFNLDGTAIYMTMGAIFIAQVTGVEVSIWTQIGLLLFMLISSNGAAGVSGAGLVTLAASLAAFDDVIPLAGIALIVGIDRFMSEARALTNLTGNGIGTLAIARWNGELDRERLRYVLDNPNSVDMDALMKFDPHSEAETSGAVSTETASTEAASAQTASAEGGTDPAPPGDGGDRAGASAGHPKTG</sequence>
<feature type="transmembrane region" description="Helical" evidence="9">
    <location>
        <begin position="31"/>
        <end position="49"/>
    </location>
</feature>
<keyword evidence="11" id="KW-1185">Reference proteome</keyword>
<feature type="transmembrane region" description="Helical" evidence="9">
    <location>
        <begin position="101"/>
        <end position="121"/>
    </location>
</feature>
<dbReference type="RefSeq" id="WP_285760620.1">
    <property type="nucleotide sequence ID" value="NZ_BSQG01000006.1"/>
</dbReference>
<dbReference type="AlphaFoldDB" id="A0A9W6UHQ9"/>
<evidence type="ECO:0000313" key="11">
    <source>
        <dbReference type="Proteomes" id="UP001165092"/>
    </source>
</evidence>
<evidence type="ECO:0000256" key="7">
    <source>
        <dbReference type="ARBA" id="ARBA00023136"/>
    </source>
</evidence>
<evidence type="ECO:0000256" key="2">
    <source>
        <dbReference type="ARBA" id="ARBA00022448"/>
    </source>
</evidence>
<keyword evidence="2" id="KW-0813">Transport</keyword>
<evidence type="ECO:0000256" key="6">
    <source>
        <dbReference type="ARBA" id="ARBA00022989"/>
    </source>
</evidence>
<dbReference type="NCBIfam" id="NF002461">
    <property type="entry name" value="PRK01663.1"/>
    <property type="match status" value="1"/>
</dbReference>
<dbReference type="GO" id="GO:0070778">
    <property type="term" value="P:L-aspartate transmembrane transport"/>
    <property type="evidence" value="ECO:0007669"/>
    <property type="project" value="TreeGrafter"/>
</dbReference>
<feature type="transmembrane region" description="Helical" evidence="9">
    <location>
        <begin position="336"/>
        <end position="360"/>
    </location>
</feature>
<evidence type="ECO:0000256" key="3">
    <source>
        <dbReference type="ARBA" id="ARBA00022475"/>
    </source>
</evidence>
<feature type="compositionally biased region" description="Low complexity" evidence="8">
    <location>
        <begin position="458"/>
        <end position="485"/>
    </location>
</feature>
<evidence type="ECO:0000256" key="1">
    <source>
        <dbReference type="ARBA" id="ARBA00004651"/>
    </source>
</evidence>
<name>A0A9W6UHQ9_9ACTN</name>
<feature type="compositionally biased region" description="Low complexity" evidence="8">
    <location>
        <begin position="496"/>
        <end position="506"/>
    </location>
</feature>
<protein>
    <submittedName>
        <fullName evidence="10">C4-dicarboxylate transport protein</fullName>
    </submittedName>
</protein>
<dbReference type="FunFam" id="1.10.3860.10:FF:000001">
    <property type="entry name" value="C4-dicarboxylate transport protein"/>
    <property type="match status" value="1"/>
</dbReference>
<evidence type="ECO:0000256" key="4">
    <source>
        <dbReference type="ARBA" id="ARBA00022692"/>
    </source>
</evidence>
<feature type="transmembrane region" description="Helical" evidence="9">
    <location>
        <begin position="172"/>
        <end position="189"/>
    </location>
</feature>
<evidence type="ECO:0000256" key="9">
    <source>
        <dbReference type="SAM" id="Phobius"/>
    </source>
</evidence>
<dbReference type="Pfam" id="PF00375">
    <property type="entry name" value="SDF"/>
    <property type="match status" value="1"/>
</dbReference>
<dbReference type="GO" id="GO:0015138">
    <property type="term" value="F:fumarate transmembrane transporter activity"/>
    <property type="evidence" value="ECO:0007669"/>
    <property type="project" value="TreeGrafter"/>
</dbReference>
<dbReference type="PANTHER" id="PTHR42865">
    <property type="entry name" value="PROTON/GLUTAMATE-ASPARTATE SYMPORTER"/>
    <property type="match status" value="1"/>
</dbReference>
<dbReference type="SUPFAM" id="SSF118215">
    <property type="entry name" value="Proton glutamate symport protein"/>
    <property type="match status" value="1"/>
</dbReference>
<feature type="transmembrane region" description="Helical" evidence="9">
    <location>
        <begin position="210"/>
        <end position="230"/>
    </location>
</feature>